<dbReference type="Gene3D" id="3.40.50.150">
    <property type="entry name" value="Vaccinia Virus protein VP39"/>
    <property type="match status" value="1"/>
</dbReference>
<name>A0A1N6KUD1_9BURK</name>
<organism evidence="2 3">
    <name type="scientific">Paraburkholderia phenazinium</name>
    <dbReference type="NCBI Taxonomy" id="60549"/>
    <lineage>
        <taxon>Bacteria</taxon>
        <taxon>Pseudomonadati</taxon>
        <taxon>Pseudomonadota</taxon>
        <taxon>Betaproteobacteria</taxon>
        <taxon>Burkholderiales</taxon>
        <taxon>Burkholderiaceae</taxon>
        <taxon>Paraburkholderia</taxon>
    </lineage>
</organism>
<accession>A0A1N6KUD1</accession>
<protein>
    <submittedName>
        <fullName evidence="2">Methyltransferase domain-containing protein</fullName>
    </submittedName>
</protein>
<proteinExistence type="predicted"/>
<dbReference type="OrthoDB" id="9109704at2"/>
<dbReference type="InterPro" id="IPR013216">
    <property type="entry name" value="Methyltransf_11"/>
</dbReference>
<evidence type="ECO:0000313" key="3">
    <source>
        <dbReference type="Proteomes" id="UP000185151"/>
    </source>
</evidence>
<dbReference type="GO" id="GO:0008757">
    <property type="term" value="F:S-adenosylmethionine-dependent methyltransferase activity"/>
    <property type="evidence" value="ECO:0007669"/>
    <property type="project" value="InterPro"/>
</dbReference>
<evidence type="ECO:0000313" key="2">
    <source>
        <dbReference type="EMBL" id="SIO60125.1"/>
    </source>
</evidence>
<keyword evidence="2" id="KW-0808">Transferase</keyword>
<dbReference type="InterPro" id="IPR029063">
    <property type="entry name" value="SAM-dependent_MTases_sf"/>
</dbReference>
<dbReference type="RefSeq" id="WP_074299723.1">
    <property type="nucleotide sequence ID" value="NZ_FSRU01000002.1"/>
</dbReference>
<keyword evidence="3" id="KW-1185">Reference proteome</keyword>
<reference evidence="2 3" key="1">
    <citation type="submission" date="2016-11" db="EMBL/GenBank/DDBJ databases">
        <authorList>
            <person name="Jaros S."/>
            <person name="Januszkiewicz K."/>
            <person name="Wedrychowicz H."/>
        </authorList>
    </citation>
    <scope>NUCLEOTIDE SEQUENCE [LARGE SCALE GENOMIC DNA]</scope>
    <source>
        <strain evidence="2 3">GAS95</strain>
    </source>
</reference>
<dbReference type="AlphaFoldDB" id="A0A1N6KUD1"/>
<gene>
    <name evidence="2" type="ORF">SAMN05444165_4746</name>
</gene>
<feature type="domain" description="Methyltransferase type 11" evidence="1">
    <location>
        <begin position="109"/>
        <end position="150"/>
    </location>
</feature>
<evidence type="ECO:0000259" key="1">
    <source>
        <dbReference type="Pfam" id="PF08241"/>
    </source>
</evidence>
<dbReference type="Proteomes" id="UP000185151">
    <property type="component" value="Unassembled WGS sequence"/>
</dbReference>
<dbReference type="SUPFAM" id="SSF53335">
    <property type="entry name" value="S-adenosyl-L-methionine-dependent methyltransferases"/>
    <property type="match status" value="1"/>
</dbReference>
<keyword evidence="2" id="KW-0489">Methyltransferase</keyword>
<sequence length="241" mass="27503">MSEVQTVLKDAMAEPLSIDLAEQASVDRERATFHDWLTEEGYVFRGIDFALRITSFLDCHDAMMVGCGQQLGYTDDSPQRRPDLRAFGRDLYGSPEFAGRRYVRSSQLLEDASLDTLTVIDTCDHLTEREIADLFAEANRVLKPGGHFIVRVPVGYGRATVSRKREREPARSRAVEQGVADSGRVAKLSREATGARFRFKPFRRLLAESFEIEQSVNQPRPHLPRWFNSRRIVLCRKREAQ</sequence>
<dbReference type="EMBL" id="FSRU01000002">
    <property type="protein sequence ID" value="SIO60125.1"/>
    <property type="molecule type" value="Genomic_DNA"/>
</dbReference>
<dbReference type="Pfam" id="PF08241">
    <property type="entry name" value="Methyltransf_11"/>
    <property type="match status" value="1"/>
</dbReference>
<dbReference type="GO" id="GO:0032259">
    <property type="term" value="P:methylation"/>
    <property type="evidence" value="ECO:0007669"/>
    <property type="project" value="UniProtKB-KW"/>
</dbReference>